<dbReference type="InterPro" id="IPR051601">
    <property type="entry name" value="Serine_prot/Carboxylest_S33"/>
</dbReference>
<dbReference type="Proteomes" id="UP000568050">
    <property type="component" value="Unassembled WGS sequence"/>
</dbReference>
<evidence type="ECO:0000256" key="1">
    <source>
        <dbReference type="ARBA" id="ARBA00010088"/>
    </source>
</evidence>
<dbReference type="PANTHER" id="PTHR43248:SF29">
    <property type="entry name" value="TRIPEPTIDYL AMINOPEPTIDASE"/>
    <property type="match status" value="1"/>
</dbReference>
<dbReference type="InterPro" id="IPR013595">
    <property type="entry name" value="Pept_S33_TAP-like_C"/>
</dbReference>
<dbReference type="AlphaFoldDB" id="A0A839R372"/>
<keyword evidence="2" id="KW-0732">Signal</keyword>
<dbReference type="SUPFAM" id="SSF53474">
    <property type="entry name" value="alpha/beta-Hydrolases"/>
    <property type="match status" value="1"/>
</dbReference>
<evidence type="ECO:0000256" key="3">
    <source>
        <dbReference type="ARBA" id="ARBA00022801"/>
    </source>
</evidence>
<evidence type="ECO:0000256" key="4">
    <source>
        <dbReference type="SAM" id="MobiDB-lite"/>
    </source>
</evidence>
<dbReference type="EMBL" id="JACHWP010000015">
    <property type="protein sequence ID" value="MBB3023876.1"/>
    <property type="molecule type" value="Genomic_DNA"/>
</dbReference>
<comment type="similarity">
    <text evidence="1">Belongs to the peptidase S33 family.</text>
</comment>
<gene>
    <name evidence="6" type="ORF">FHX50_002179</name>
</gene>
<sequence length="580" mass="62087">MAGTTPDTKDTMTVHSPRRRRSAAALIASAVLALSGCGFISSLSGDGDTDTTKPGTAPGITDAKLDEPRSLDGASPIGPGTDGMAQLTGASPVATDSDALKLTVDPRTDGAYAKYYSQKIEWKGCEKPEWRQAQCATVTVPLQWSDPSKGDIDLQLTRRSVAESEKKGSILINPGGPGGSGADTVGSYGDYIVTDTLRSSFDIVGFDPRGVADSHGIRCIGDDKMDAWMDGTYFSSDPDDVEGQAKEMKEAFDQCAQNSGDILPYMDTFSSARDMDVIRAALGEDKLDYLGFSYGTFLGATYAELFPDTTGHFVLDGALDPQLTGDEIAAGQARGFQASLEKFAKFCMDSGSECPLTGTPEEGAQQMMDWASSLEDKPLKGPDGRSLTPNLARTTIISMMYNTQNWQPLQNGLNQAMKNGDATTMMMLADFATERNQDGTYKGNSTWSINAVNCLDRQYVTDQKWMDEESERLKKAYPAVGDQMAYTGAICGSWPQKPVRQAATIDAEGAGPIVVIGTKNDPATPYEWSVSLNEQLADSTLITYDGWGHTAYGSSGGCVEDAVDEFFLNGTKPQDGLTCS</sequence>
<dbReference type="RefSeq" id="WP_183377199.1">
    <property type="nucleotide sequence ID" value="NZ_CBCSFZ010000052.1"/>
</dbReference>
<name>A0A839R372_9MICO</name>
<proteinExistence type="inferred from homology"/>
<dbReference type="Pfam" id="PF08386">
    <property type="entry name" value="Abhydrolase_4"/>
    <property type="match status" value="1"/>
</dbReference>
<dbReference type="Gene3D" id="3.40.50.1820">
    <property type="entry name" value="alpha/beta hydrolase"/>
    <property type="match status" value="1"/>
</dbReference>
<evidence type="ECO:0000313" key="6">
    <source>
        <dbReference type="EMBL" id="MBB3023876.1"/>
    </source>
</evidence>
<feature type="domain" description="Peptidase S33 tripeptidyl aminopeptidase-like C-terminal" evidence="5">
    <location>
        <begin position="477"/>
        <end position="579"/>
    </location>
</feature>
<organism evidence="6 7">
    <name type="scientific">Helcobacillus massiliensis</name>
    <dbReference type="NCBI Taxonomy" id="521392"/>
    <lineage>
        <taxon>Bacteria</taxon>
        <taxon>Bacillati</taxon>
        <taxon>Actinomycetota</taxon>
        <taxon>Actinomycetes</taxon>
        <taxon>Micrococcales</taxon>
        <taxon>Dermabacteraceae</taxon>
        <taxon>Helcobacillus</taxon>
    </lineage>
</organism>
<evidence type="ECO:0000259" key="5">
    <source>
        <dbReference type="Pfam" id="PF08386"/>
    </source>
</evidence>
<dbReference type="GO" id="GO:0016787">
    <property type="term" value="F:hydrolase activity"/>
    <property type="evidence" value="ECO:0007669"/>
    <property type="project" value="UniProtKB-KW"/>
</dbReference>
<keyword evidence="3" id="KW-0378">Hydrolase</keyword>
<accession>A0A839R372</accession>
<evidence type="ECO:0000256" key="2">
    <source>
        <dbReference type="ARBA" id="ARBA00022729"/>
    </source>
</evidence>
<feature type="region of interest" description="Disordered" evidence="4">
    <location>
        <begin position="43"/>
        <end position="84"/>
    </location>
</feature>
<comment type="caution">
    <text evidence="6">The sequence shown here is derived from an EMBL/GenBank/DDBJ whole genome shotgun (WGS) entry which is preliminary data.</text>
</comment>
<keyword evidence="7" id="KW-1185">Reference proteome</keyword>
<reference evidence="6 7" key="1">
    <citation type="submission" date="2020-08" db="EMBL/GenBank/DDBJ databases">
        <title>Sequencing the genomes of 1000 actinobacteria strains.</title>
        <authorList>
            <person name="Klenk H.-P."/>
        </authorList>
    </citation>
    <scope>NUCLEOTIDE SEQUENCE [LARGE SCALE GENOMIC DNA]</scope>
    <source>
        <strain evidence="6 7">DSM 23040</strain>
    </source>
</reference>
<dbReference type="InterPro" id="IPR029058">
    <property type="entry name" value="AB_hydrolase_fold"/>
</dbReference>
<dbReference type="PANTHER" id="PTHR43248">
    <property type="entry name" value="2-SUCCINYL-6-HYDROXY-2,4-CYCLOHEXADIENE-1-CARBOXYLATE SYNTHASE"/>
    <property type="match status" value="1"/>
</dbReference>
<protein>
    <submittedName>
        <fullName evidence="6">Pimeloyl-ACP methyl ester carboxylesterase</fullName>
    </submittedName>
</protein>
<evidence type="ECO:0000313" key="7">
    <source>
        <dbReference type="Proteomes" id="UP000568050"/>
    </source>
</evidence>